<proteinExistence type="predicted"/>
<dbReference type="GO" id="GO:0070762">
    <property type="term" value="C:nuclear pore transmembrane ring"/>
    <property type="evidence" value="ECO:0007669"/>
    <property type="project" value="TreeGrafter"/>
</dbReference>
<dbReference type="PANTHER" id="PTHR28003:SF1">
    <property type="entry name" value="NUCLEOPORIN POM34"/>
    <property type="match status" value="1"/>
</dbReference>
<feature type="region of interest" description="Disordered" evidence="1">
    <location>
        <begin position="150"/>
        <end position="265"/>
    </location>
</feature>
<name>A0AA43TRI7_9LECA</name>
<dbReference type="Pfam" id="PF08058">
    <property type="entry name" value="NPCC"/>
    <property type="match status" value="1"/>
</dbReference>
<feature type="compositionally biased region" description="Low complexity" evidence="1">
    <location>
        <begin position="161"/>
        <end position="192"/>
    </location>
</feature>
<evidence type="ECO:0000256" key="2">
    <source>
        <dbReference type="SAM" id="Phobius"/>
    </source>
</evidence>
<comment type="caution">
    <text evidence="3">The sequence shown here is derived from an EMBL/GenBank/DDBJ whole genome shotgun (WGS) entry which is preliminary data.</text>
</comment>
<dbReference type="GO" id="GO:0030474">
    <property type="term" value="P:spindle pole body duplication"/>
    <property type="evidence" value="ECO:0007669"/>
    <property type="project" value="TreeGrafter"/>
</dbReference>
<dbReference type="PANTHER" id="PTHR28003">
    <property type="entry name" value="NUCLEOPORIN POM34"/>
    <property type="match status" value="1"/>
</dbReference>
<feature type="transmembrane region" description="Helical" evidence="2">
    <location>
        <begin position="107"/>
        <end position="129"/>
    </location>
</feature>
<dbReference type="InterPro" id="IPR012578">
    <property type="entry name" value="Nucl_pore_cmplx"/>
</dbReference>
<accession>A0AA43TRI7</accession>
<keyword evidence="2" id="KW-1133">Transmembrane helix</keyword>
<organism evidence="3 4">
    <name type="scientific">Ramalina farinacea</name>
    <dbReference type="NCBI Taxonomy" id="258253"/>
    <lineage>
        <taxon>Eukaryota</taxon>
        <taxon>Fungi</taxon>
        <taxon>Dikarya</taxon>
        <taxon>Ascomycota</taxon>
        <taxon>Pezizomycotina</taxon>
        <taxon>Lecanoromycetes</taxon>
        <taxon>OSLEUM clade</taxon>
        <taxon>Lecanoromycetidae</taxon>
        <taxon>Lecanorales</taxon>
        <taxon>Lecanorineae</taxon>
        <taxon>Ramalinaceae</taxon>
        <taxon>Ramalina</taxon>
    </lineage>
</organism>
<feature type="transmembrane region" description="Helical" evidence="2">
    <location>
        <begin position="52"/>
        <end position="72"/>
    </location>
</feature>
<gene>
    <name evidence="3" type="ORF">OHK93_003862</name>
</gene>
<sequence>MATATATSTPQPAAAPPHFISDSPGSWQHPKFTEIARRQRASTFNEHNIRRIAYNGSALLTLLYAYAQYVYLVPRISFNTFLFQGRTKLTHYLHSPTTSPYLSSSPLSLVILVALLLLSYNILTALLPLMRPPDNLADIPLTPTQRALLGLDPNATPPITPGTTYITPPRYQLSSTPRSGSPRGSPGSDSSSMMYRQGTGGSTGRLTDRGDSPMASPLWGKKGNVRKRASFGTPGERKGSPLGISGSGGPLAIGGGGGSPAHGMLNNKWLFERGKRGSVGSFGASRVASYS</sequence>
<dbReference type="EMBL" id="JAPUFD010000002">
    <property type="protein sequence ID" value="MDI1485673.1"/>
    <property type="molecule type" value="Genomic_DNA"/>
</dbReference>
<dbReference type="Proteomes" id="UP001161017">
    <property type="component" value="Unassembled WGS sequence"/>
</dbReference>
<dbReference type="GO" id="GO:0005640">
    <property type="term" value="C:nuclear outer membrane"/>
    <property type="evidence" value="ECO:0007669"/>
    <property type="project" value="TreeGrafter"/>
</dbReference>
<evidence type="ECO:0000313" key="4">
    <source>
        <dbReference type="Proteomes" id="UP001161017"/>
    </source>
</evidence>
<evidence type="ECO:0000256" key="1">
    <source>
        <dbReference type="SAM" id="MobiDB-lite"/>
    </source>
</evidence>
<keyword evidence="4" id="KW-1185">Reference proteome</keyword>
<keyword evidence="2" id="KW-0472">Membrane</keyword>
<dbReference type="GO" id="GO:0006606">
    <property type="term" value="P:protein import into nucleus"/>
    <property type="evidence" value="ECO:0007669"/>
    <property type="project" value="TreeGrafter"/>
</dbReference>
<evidence type="ECO:0008006" key="5">
    <source>
        <dbReference type="Google" id="ProtNLM"/>
    </source>
</evidence>
<evidence type="ECO:0000313" key="3">
    <source>
        <dbReference type="EMBL" id="MDI1485673.1"/>
    </source>
</evidence>
<keyword evidence="2" id="KW-0812">Transmembrane</keyword>
<feature type="compositionally biased region" description="Gly residues" evidence="1">
    <location>
        <begin position="245"/>
        <end position="260"/>
    </location>
</feature>
<reference evidence="3" key="1">
    <citation type="journal article" date="2023" name="Genome Biol. Evol.">
        <title>First Whole Genome Sequence and Flow Cytometry Genome Size Data for the Lichen-Forming Fungus Ramalina farinacea (Ascomycota).</title>
        <authorList>
            <person name="Llewellyn T."/>
            <person name="Mian S."/>
            <person name="Hill R."/>
            <person name="Leitch I.J."/>
            <person name="Gaya E."/>
        </authorList>
    </citation>
    <scope>NUCLEOTIDE SEQUENCE</scope>
    <source>
        <strain evidence="3">LIQ254RAFAR</strain>
    </source>
</reference>
<dbReference type="AlphaFoldDB" id="A0AA43TRI7"/>
<protein>
    <recommendedName>
        <fullName evidence="5">Nuclear pore complex component</fullName>
    </recommendedName>
</protein>